<reference evidence="1 2" key="1">
    <citation type="journal article" date="2016" name="Nat. Commun.">
        <title>Extremotolerant tardigrade genome and improved radiotolerance of human cultured cells by tardigrade-unique protein.</title>
        <authorList>
            <person name="Hashimoto T."/>
            <person name="Horikawa D.D."/>
            <person name="Saito Y."/>
            <person name="Kuwahara H."/>
            <person name="Kozuka-Hata H."/>
            <person name="Shin-I T."/>
            <person name="Minakuchi Y."/>
            <person name="Ohishi K."/>
            <person name="Motoyama A."/>
            <person name="Aizu T."/>
            <person name="Enomoto A."/>
            <person name="Kondo K."/>
            <person name="Tanaka S."/>
            <person name="Hara Y."/>
            <person name="Koshikawa S."/>
            <person name="Sagara H."/>
            <person name="Miura T."/>
            <person name="Yokobori S."/>
            <person name="Miyagawa K."/>
            <person name="Suzuki Y."/>
            <person name="Kubo T."/>
            <person name="Oyama M."/>
            <person name="Kohara Y."/>
            <person name="Fujiyama A."/>
            <person name="Arakawa K."/>
            <person name="Katayama T."/>
            <person name="Toyoda A."/>
            <person name="Kunieda T."/>
        </authorList>
    </citation>
    <scope>NUCLEOTIDE SEQUENCE [LARGE SCALE GENOMIC DNA]</scope>
    <source>
        <strain evidence="1 2">YOKOZUNA-1</strain>
    </source>
</reference>
<dbReference type="EMBL" id="BDGG01000004">
    <property type="protein sequence ID" value="GAU98554.1"/>
    <property type="molecule type" value="Genomic_DNA"/>
</dbReference>
<sequence length="228" mass="26045">MPPQPAFPEDLAPDTLLFTAFKTGHHFASYDTLFDHLVGCKFPTPTGKLKEKGAGQPIIWHDRDLSKSTLTSGSQFDFHVQLAILYLVPLTPSRSLDQLVATLNEYLRRRFVKGEKILFKRQNEWEHGAICSVRYSGPVLDELSLDGTRYLPRDFLYDVKTLDDGTLITDMTCKQLRRPAFDRPSIRSCILLHCKCREPRKTSSLWTLKVLSPLLCHHVSFSTFCPSF</sequence>
<gene>
    <name evidence="1" type="primary">RvY_09684-1</name>
    <name evidence="1" type="synonym">RvY_09684.1</name>
    <name evidence="1" type="ORF">RvY_09684</name>
</gene>
<proteinExistence type="predicted"/>
<comment type="caution">
    <text evidence="1">The sequence shown here is derived from an EMBL/GenBank/DDBJ whole genome shotgun (WGS) entry which is preliminary data.</text>
</comment>
<keyword evidence="2" id="KW-1185">Reference proteome</keyword>
<evidence type="ECO:0000313" key="1">
    <source>
        <dbReference type="EMBL" id="GAU98554.1"/>
    </source>
</evidence>
<dbReference type="AlphaFoldDB" id="A0A1D1VA93"/>
<dbReference type="Proteomes" id="UP000186922">
    <property type="component" value="Unassembled WGS sequence"/>
</dbReference>
<organism evidence="1 2">
    <name type="scientific">Ramazzottius varieornatus</name>
    <name type="common">Water bear</name>
    <name type="synonym">Tardigrade</name>
    <dbReference type="NCBI Taxonomy" id="947166"/>
    <lineage>
        <taxon>Eukaryota</taxon>
        <taxon>Metazoa</taxon>
        <taxon>Ecdysozoa</taxon>
        <taxon>Tardigrada</taxon>
        <taxon>Eutardigrada</taxon>
        <taxon>Parachela</taxon>
        <taxon>Hypsibioidea</taxon>
        <taxon>Ramazzottiidae</taxon>
        <taxon>Ramazzottius</taxon>
    </lineage>
</organism>
<accession>A0A1D1VA93</accession>
<evidence type="ECO:0000313" key="2">
    <source>
        <dbReference type="Proteomes" id="UP000186922"/>
    </source>
</evidence>
<name>A0A1D1VA93_RAMVA</name>
<protein>
    <submittedName>
        <fullName evidence="1">Uncharacterized protein</fullName>
    </submittedName>
</protein>